<dbReference type="GO" id="GO:0046872">
    <property type="term" value="F:metal ion binding"/>
    <property type="evidence" value="ECO:0007669"/>
    <property type="project" value="InterPro"/>
</dbReference>
<dbReference type="GO" id="GO:0003993">
    <property type="term" value="F:acid phosphatase activity"/>
    <property type="evidence" value="ECO:0007669"/>
    <property type="project" value="InterPro"/>
</dbReference>
<dbReference type="InterPro" id="IPR008963">
    <property type="entry name" value="Purple_acid_Pase-like_N"/>
</dbReference>
<protein>
    <submittedName>
        <fullName evidence="1">Putative lipoprotein</fullName>
    </submittedName>
</protein>
<sequence>MRYRNRIGGDVFVMRYLTLIFTLFWSCGDSTLFEGSKARKNNVESIFFLNIGPNSATLVWNCEEEMDAYVTYGRETLDKIIPSLNFGKSHIVTLSGLIPQTDYVYTVSCGKNLDDITWINSFQSAVSDDPIKTRGIWLIGGIGTDSVITPSGTYPGNYAFIGGVLLPDGRVFCVPSGTTTARIYIPSTDTLITPGGTYPGGVGMFNGGVLLLDGRVFCVPYSSTSARIYNPTTDSVITPNGTYPGNYAFAGGVLLPDGRVFCVPCNSTSARIYNPANDTLITPAGTYPGSNAFFGGVLLPDGRVFCVPCNSTTARIYDPVSDILSTPIGTYPGSFAYNGGVLLTDGRVFSVPCVSTTANGLATTRGTNLNFPLPLLLSPFLNKL</sequence>
<proteinExistence type="predicted"/>
<organism evidence="1 2">
    <name type="scientific">Leptospira borgpetersenii serovar Pomona str. 200901868</name>
    <dbReference type="NCBI Taxonomy" id="1192866"/>
    <lineage>
        <taxon>Bacteria</taxon>
        <taxon>Pseudomonadati</taxon>
        <taxon>Spirochaetota</taxon>
        <taxon>Spirochaetia</taxon>
        <taxon>Leptospirales</taxon>
        <taxon>Leptospiraceae</taxon>
        <taxon>Leptospira</taxon>
    </lineage>
</organism>
<reference evidence="1 2" key="1">
    <citation type="submission" date="2013-01" db="EMBL/GenBank/DDBJ databases">
        <authorList>
            <person name="Harkins D.M."/>
            <person name="Durkin A.S."/>
            <person name="Brinkac L.M."/>
            <person name="Haft D.H."/>
            <person name="Selengut J.D."/>
            <person name="Sanka R."/>
            <person name="DePew J."/>
            <person name="Purushe J."/>
            <person name="Picardeau M."/>
            <person name="Werts C."/>
            <person name="Goarant C."/>
            <person name="Vinetz J.M."/>
            <person name="Sutton G.G."/>
            <person name="Nierman W.C."/>
            <person name="Fouts D.E."/>
        </authorList>
    </citation>
    <scope>NUCLEOTIDE SEQUENCE [LARGE SCALE GENOMIC DNA]</scope>
    <source>
        <strain evidence="1 2">200901868</strain>
    </source>
</reference>
<dbReference type="InterPro" id="IPR037293">
    <property type="entry name" value="Gal_Oxidase_central_sf"/>
</dbReference>
<name>M6VZK9_LEPBO</name>
<dbReference type="SUPFAM" id="SSF49363">
    <property type="entry name" value="Purple acid phosphatase, N-terminal domain"/>
    <property type="match status" value="1"/>
</dbReference>
<evidence type="ECO:0000313" key="1">
    <source>
        <dbReference type="EMBL" id="EMO62275.1"/>
    </source>
</evidence>
<dbReference type="Proteomes" id="UP000012159">
    <property type="component" value="Unassembled WGS sequence"/>
</dbReference>
<dbReference type="STRING" id="1192866.LEP1GSC133_3787"/>
<comment type="caution">
    <text evidence="1">The sequence shown here is derived from an EMBL/GenBank/DDBJ whole genome shotgun (WGS) entry which is preliminary data.</text>
</comment>
<dbReference type="Gene3D" id="2.130.10.80">
    <property type="entry name" value="Galactose oxidase/kelch, beta-propeller"/>
    <property type="match status" value="1"/>
</dbReference>
<dbReference type="EMBL" id="AKWF02000084">
    <property type="protein sequence ID" value="EMO62275.1"/>
    <property type="molecule type" value="Genomic_DNA"/>
</dbReference>
<accession>M6VZK9</accession>
<dbReference type="SUPFAM" id="SSF50965">
    <property type="entry name" value="Galactose oxidase, central domain"/>
    <property type="match status" value="1"/>
</dbReference>
<gene>
    <name evidence="1" type="ORF">LEP1GSC133_3787</name>
</gene>
<keyword evidence="1" id="KW-0449">Lipoprotein</keyword>
<evidence type="ECO:0000313" key="2">
    <source>
        <dbReference type="Proteomes" id="UP000012159"/>
    </source>
</evidence>
<dbReference type="AlphaFoldDB" id="M6VZK9"/>
<dbReference type="InterPro" id="IPR011043">
    <property type="entry name" value="Gal_Oxase/kelch_b-propeller"/>
</dbReference>